<dbReference type="GO" id="GO:0030170">
    <property type="term" value="F:pyridoxal phosphate binding"/>
    <property type="evidence" value="ECO:0007669"/>
    <property type="project" value="InterPro"/>
</dbReference>
<dbReference type="InterPro" id="IPR015422">
    <property type="entry name" value="PyrdxlP-dep_Trfase_small"/>
</dbReference>
<dbReference type="InterPro" id="IPR015424">
    <property type="entry name" value="PyrdxlP-dep_Trfase"/>
</dbReference>
<dbReference type="PANTHER" id="PTHR43713">
    <property type="entry name" value="GLUTAMATE-1-SEMIALDEHYDE 2,1-AMINOMUTASE"/>
    <property type="match status" value="1"/>
</dbReference>
<keyword evidence="5" id="KW-1185">Reference proteome</keyword>
<dbReference type="Proteomes" id="UP000319746">
    <property type="component" value="Unassembled WGS sequence"/>
</dbReference>
<evidence type="ECO:0000313" key="4">
    <source>
        <dbReference type="EMBL" id="TQL74251.1"/>
    </source>
</evidence>
<sequence>MQTEIVAEYCAKHPESAKYFERANKVMPGGQTRSVTHFEPFPVILTHGKNGHVFDVDGHEYIDVVNNYTSLIHGHTFAPVVSAVNALLEHGGVAFPAVHPHQMRLAEQLVARIHSAELVRFTNSGSEASSLAARIARHVTGRLEIVMAHEGYHGAVPPFSETTEPNVMRVPFNDPIALEAAVSERTAAIILEPFQGAAGVIPASPGYLQHAQQLAERYGALFILDEVQSLRNSYYGVQQDLGITPDLTILGKIIGGGYPIGAVVGKAEHLLQTSPYTAGHLVHSGTFNGHLTSCVAGAATLEYLDAQTIQCLNDRTGKLRAEILEAAADHGIHIRVSIAGSIMNVHPAEKTAHDALYENLHLSLILEGVYAAPRGMLNLSTALDQSHLNAIAQAYRCAFERIATAD</sequence>
<comment type="cofactor">
    <cofactor evidence="1">
        <name>pyridoxal 5'-phosphate</name>
        <dbReference type="ChEBI" id="CHEBI:597326"/>
    </cofactor>
</comment>
<evidence type="ECO:0000313" key="5">
    <source>
        <dbReference type="Proteomes" id="UP000319746"/>
    </source>
</evidence>
<evidence type="ECO:0000256" key="1">
    <source>
        <dbReference type="ARBA" id="ARBA00001933"/>
    </source>
</evidence>
<dbReference type="PANTHER" id="PTHR43713:SF3">
    <property type="entry name" value="GLUTAMATE-1-SEMIALDEHYDE 2,1-AMINOMUTASE 1, CHLOROPLASTIC-RELATED"/>
    <property type="match status" value="1"/>
</dbReference>
<organism evidence="4 5">
    <name type="scientific">Enteractinococcus coprophilus</name>
    <dbReference type="NCBI Taxonomy" id="1027633"/>
    <lineage>
        <taxon>Bacteria</taxon>
        <taxon>Bacillati</taxon>
        <taxon>Actinomycetota</taxon>
        <taxon>Actinomycetes</taxon>
        <taxon>Micrococcales</taxon>
        <taxon>Micrococcaceae</taxon>
    </lineage>
</organism>
<comment type="caution">
    <text evidence="4">The sequence shown here is derived from an EMBL/GenBank/DDBJ whole genome shotgun (WGS) entry which is preliminary data.</text>
</comment>
<dbReference type="AlphaFoldDB" id="A0A543ANU8"/>
<protein>
    <submittedName>
        <fullName evidence="4">Glutamate-1-semialdehyde 2,1-aminomutase</fullName>
    </submittedName>
</protein>
<name>A0A543ANU8_9MICC</name>
<proteinExistence type="inferred from homology"/>
<dbReference type="GO" id="GO:0008483">
    <property type="term" value="F:transaminase activity"/>
    <property type="evidence" value="ECO:0007669"/>
    <property type="project" value="InterPro"/>
</dbReference>
<dbReference type="Pfam" id="PF00202">
    <property type="entry name" value="Aminotran_3"/>
    <property type="match status" value="1"/>
</dbReference>
<dbReference type="Gene3D" id="3.90.1150.10">
    <property type="entry name" value="Aspartate Aminotransferase, domain 1"/>
    <property type="match status" value="1"/>
</dbReference>
<accession>A0A543ANU8</accession>
<dbReference type="SUPFAM" id="SSF53383">
    <property type="entry name" value="PLP-dependent transferases"/>
    <property type="match status" value="1"/>
</dbReference>
<dbReference type="InterPro" id="IPR015421">
    <property type="entry name" value="PyrdxlP-dep_Trfase_major"/>
</dbReference>
<dbReference type="Gene3D" id="3.40.640.10">
    <property type="entry name" value="Type I PLP-dependent aspartate aminotransferase-like (Major domain)"/>
    <property type="match status" value="1"/>
</dbReference>
<evidence type="ECO:0000256" key="3">
    <source>
        <dbReference type="RuleBase" id="RU003560"/>
    </source>
</evidence>
<keyword evidence="2 3" id="KW-0663">Pyridoxal phosphate</keyword>
<evidence type="ECO:0000256" key="2">
    <source>
        <dbReference type="ARBA" id="ARBA00022898"/>
    </source>
</evidence>
<comment type="similarity">
    <text evidence="3">Belongs to the class-III pyridoxal-phosphate-dependent aminotransferase family.</text>
</comment>
<dbReference type="EMBL" id="VFOU01000001">
    <property type="protein sequence ID" value="TQL74251.1"/>
    <property type="molecule type" value="Genomic_DNA"/>
</dbReference>
<reference evidence="4 5" key="1">
    <citation type="submission" date="2019-06" db="EMBL/GenBank/DDBJ databases">
        <title>Sequencing the genomes of 1000 actinobacteria strains.</title>
        <authorList>
            <person name="Klenk H.-P."/>
        </authorList>
    </citation>
    <scope>NUCLEOTIDE SEQUENCE [LARGE SCALE GENOMIC DNA]</scope>
    <source>
        <strain evidence="4 5">DSM 24083</strain>
    </source>
</reference>
<gene>
    <name evidence="4" type="ORF">FB556_0710</name>
</gene>
<dbReference type="InterPro" id="IPR005814">
    <property type="entry name" value="Aminotrans_3"/>
</dbReference>